<comment type="caution">
    <text evidence="2">The sequence shown here is derived from an EMBL/GenBank/DDBJ whole genome shotgun (WGS) entry which is preliminary data.</text>
</comment>
<dbReference type="PATRIC" id="fig|1544416.3.peg.2368"/>
<dbReference type="STRING" id="1544416.Cocul_02360"/>
<protein>
    <submittedName>
        <fullName evidence="2">Uncharacterized protein</fullName>
    </submittedName>
</protein>
<dbReference type="Proteomes" id="UP000050517">
    <property type="component" value="Unassembled WGS sequence"/>
</dbReference>
<dbReference type="AlphaFoldDB" id="A0A0Q0TWU9"/>
<evidence type="ECO:0000256" key="1">
    <source>
        <dbReference type="SAM" id="Phobius"/>
    </source>
</evidence>
<name>A0A0Q0TWU9_9CORY</name>
<reference evidence="2 3" key="1">
    <citation type="submission" date="2015-10" db="EMBL/GenBank/DDBJ databases">
        <title>Corynebacteirum lowii and Corynebacterium oculi species nova, derived from human clinical disease and and emended description of Corynebacterium mastiditis.</title>
        <authorList>
            <person name="Bernard K."/>
            <person name="Pacheco A.L."/>
            <person name="Mcdougall C."/>
            <person name="Burtx T."/>
            <person name="Weibe D."/>
            <person name="Tyler S."/>
            <person name="Olson A.B."/>
            <person name="Cnockaert M."/>
            <person name="Eguchi H."/>
            <person name="Kuwahara T."/>
            <person name="Nakayama-Imaohji H."/>
            <person name="Boudewijins M."/>
            <person name="Van Hoecke F."/>
            <person name="Bernier A.-M."/>
            <person name="Vandamme P."/>
        </authorList>
    </citation>
    <scope>NUCLEOTIDE SEQUENCE [LARGE SCALE GENOMIC DNA]</scope>
    <source>
        <strain evidence="2 3">NML 130210</strain>
    </source>
</reference>
<accession>A0A0Q0TWU9</accession>
<keyword evidence="1" id="KW-0812">Transmembrane</keyword>
<organism evidence="2 3">
    <name type="scientific">Corynebacterium oculi</name>
    <dbReference type="NCBI Taxonomy" id="1544416"/>
    <lineage>
        <taxon>Bacteria</taxon>
        <taxon>Bacillati</taxon>
        <taxon>Actinomycetota</taxon>
        <taxon>Actinomycetes</taxon>
        <taxon>Mycobacteriales</taxon>
        <taxon>Corynebacteriaceae</taxon>
        <taxon>Corynebacterium</taxon>
    </lineage>
</organism>
<sequence length="92" mass="9739">MRAVRWNKETARDGSIILSCLCGIALGGTVAGAVNNVYVAHRFAENLDGEGGVEVAAKVERAWEFIQMAGYSAVGVVVFAVLAVVLSRGLRM</sequence>
<dbReference type="OrthoDB" id="9998043at2"/>
<keyword evidence="1" id="KW-0472">Membrane</keyword>
<feature type="transmembrane region" description="Helical" evidence="1">
    <location>
        <begin position="65"/>
        <end position="86"/>
    </location>
</feature>
<keyword evidence="1" id="KW-1133">Transmembrane helix</keyword>
<dbReference type="RefSeq" id="WP_150114480.1">
    <property type="nucleotide sequence ID" value="NZ_LKST01000004.1"/>
</dbReference>
<keyword evidence="3" id="KW-1185">Reference proteome</keyword>
<gene>
    <name evidence="2" type="ORF">Cocul_02360</name>
</gene>
<evidence type="ECO:0000313" key="2">
    <source>
        <dbReference type="EMBL" id="KQB83385.1"/>
    </source>
</evidence>
<proteinExistence type="predicted"/>
<dbReference type="EMBL" id="LKST01000004">
    <property type="protein sequence ID" value="KQB83385.1"/>
    <property type="molecule type" value="Genomic_DNA"/>
</dbReference>
<evidence type="ECO:0000313" key="3">
    <source>
        <dbReference type="Proteomes" id="UP000050517"/>
    </source>
</evidence>